<evidence type="ECO:0000256" key="2">
    <source>
        <dbReference type="ARBA" id="ARBA00004429"/>
    </source>
</evidence>
<feature type="transmembrane region" description="Helical" evidence="14">
    <location>
        <begin position="12"/>
        <end position="32"/>
    </location>
</feature>
<feature type="domain" description="NAD(P) transhydrogenase alpha subunit C-terminal" evidence="15">
    <location>
        <begin position="13"/>
        <end position="95"/>
    </location>
</feature>
<evidence type="ECO:0000256" key="12">
    <source>
        <dbReference type="ARBA" id="ARBA00048202"/>
    </source>
</evidence>
<dbReference type="GO" id="GO:0006740">
    <property type="term" value="P:NADPH regeneration"/>
    <property type="evidence" value="ECO:0007669"/>
    <property type="project" value="TreeGrafter"/>
</dbReference>
<evidence type="ECO:0000256" key="10">
    <source>
        <dbReference type="ARBA" id="ARBA00023027"/>
    </source>
</evidence>
<organism evidence="16 17">
    <name type="scientific">Paraburkholderia phenazinium</name>
    <dbReference type="NCBI Taxonomy" id="60549"/>
    <lineage>
        <taxon>Bacteria</taxon>
        <taxon>Pseudomonadati</taxon>
        <taxon>Pseudomonadota</taxon>
        <taxon>Betaproteobacteria</taxon>
        <taxon>Burkholderiales</taxon>
        <taxon>Burkholderiaceae</taxon>
        <taxon>Paraburkholderia</taxon>
    </lineage>
</organism>
<evidence type="ECO:0000256" key="8">
    <source>
        <dbReference type="ARBA" id="ARBA00022967"/>
    </source>
</evidence>
<dbReference type="AlphaFoldDB" id="A0A1G7SE16"/>
<feature type="region of interest" description="Disordered" evidence="13">
    <location>
        <begin position="102"/>
        <end position="123"/>
    </location>
</feature>
<keyword evidence="11 14" id="KW-0472">Membrane</keyword>
<name>A0A1G7SE16_9BURK</name>
<protein>
    <recommendedName>
        <fullName evidence="3">proton-translocating NAD(P)(+) transhydrogenase</fullName>
        <ecNumber evidence="3">7.1.1.1</ecNumber>
    </recommendedName>
</protein>
<keyword evidence="5" id="KW-0997">Cell inner membrane</keyword>
<evidence type="ECO:0000256" key="5">
    <source>
        <dbReference type="ARBA" id="ARBA00022519"/>
    </source>
</evidence>
<feature type="transmembrane region" description="Helical" evidence="14">
    <location>
        <begin position="44"/>
        <end position="61"/>
    </location>
</feature>
<keyword evidence="9 14" id="KW-1133">Transmembrane helix</keyword>
<dbReference type="EMBL" id="FNCJ01000002">
    <property type="protein sequence ID" value="SDG21286.1"/>
    <property type="molecule type" value="Genomic_DNA"/>
</dbReference>
<evidence type="ECO:0000256" key="7">
    <source>
        <dbReference type="ARBA" id="ARBA00022857"/>
    </source>
</evidence>
<dbReference type="EC" id="7.1.1.1" evidence="3"/>
<dbReference type="RefSeq" id="WP_090682617.1">
    <property type="nucleotide sequence ID" value="NZ_CADERL010000002.1"/>
</dbReference>
<keyword evidence="7" id="KW-0521">NADP</keyword>
<dbReference type="Pfam" id="PF12769">
    <property type="entry name" value="PNTB_4TM"/>
    <property type="match status" value="1"/>
</dbReference>
<dbReference type="GO" id="GO:0005886">
    <property type="term" value="C:plasma membrane"/>
    <property type="evidence" value="ECO:0007669"/>
    <property type="project" value="UniProtKB-SubCell"/>
</dbReference>
<evidence type="ECO:0000313" key="17">
    <source>
        <dbReference type="Proteomes" id="UP000199706"/>
    </source>
</evidence>
<evidence type="ECO:0000256" key="6">
    <source>
        <dbReference type="ARBA" id="ARBA00022692"/>
    </source>
</evidence>
<evidence type="ECO:0000256" key="11">
    <source>
        <dbReference type="ARBA" id="ARBA00023136"/>
    </source>
</evidence>
<sequence>MDFQISISGFVAIYIFMLAAFAGWVIIGHVPAILHTPLMSGSNFVHGIVVVGGIYALLNASTVQEQVIGFFAVLLGAGNAAGGYAVTDRMLAMFKTSGHPAGHGAHGAHSKSGTVKSIHVKKH</sequence>
<evidence type="ECO:0000256" key="9">
    <source>
        <dbReference type="ARBA" id="ARBA00022989"/>
    </source>
</evidence>
<reference evidence="16 17" key="1">
    <citation type="submission" date="2016-10" db="EMBL/GenBank/DDBJ databases">
        <authorList>
            <person name="de Groot N.N."/>
        </authorList>
    </citation>
    <scope>NUCLEOTIDE SEQUENCE [LARGE SCALE GENOMIC DNA]</scope>
    <source>
        <strain evidence="16 17">LMG 2247</strain>
    </source>
</reference>
<evidence type="ECO:0000256" key="4">
    <source>
        <dbReference type="ARBA" id="ARBA00022475"/>
    </source>
</evidence>
<dbReference type="GO" id="GO:0050661">
    <property type="term" value="F:NADP binding"/>
    <property type="evidence" value="ECO:0007669"/>
    <property type="project" value="TreeGrafter"/>
</dbReference>
<evidence type="ECO:0000313" key="16">
    <source>
        <dbReference type="EMBL" id="SDG21286.1"/>
    </source>
</evidence>
<dbReference type="Proteomes" id="UP000199706">
    <property type="component" value="Unassembled WGS sequence"/>
</dbReference>
<dbReference type="InterPro" id="IPR024605">
    <property type="entry name" value="NADP_transhyd_a_C"/>
</dbReference>
<comment type="function">
    <text evidence="1">The transhydrogenation between NADH and NADP is coupled to respiration and ATP hydrolysis and functions as a proton pump across the membrane.</text>
</comment>
<dbReference type="GO" id="GO:0008750">
    <property type="term" value="F:proton-translocating NAD(P)+ transhydrogenase activity"/>
    <property type="evidence" value="ECO:0007669"/>
    <property type="project" value="UniProtKB-EC"/>
</dbReference>
<evidence type="ECO:0000256" key="3">
    <source>
        <dbReference type="ARBA" id="ARBA00012943"/>
    </source>
</evidence>
<keyword evidence="4" id="KW-1003">Cell membrane</keyword>
<proteinExistence type="predicted"/>
<evidence type="ECO:0000256" key="13">
    <source>
        <dbReference type="SAM" id="MobiDB-lite"/>
    </source>
</evidence>
<dbReference type="PANTHER" id="PTHR10160:SF19">
    <property type="entry name" value="PROTON-TRANSLOCATING NAD(P)(+) TRANSHYDROGENASE"/>
    <property type="match status" value="1"/>
</dbReference>
<evidence type="ECO:0000259" key="15">
    <source>
        <dbReference type="Pfam" id="PF12769"/>
    </source>
</evidence>
<accession>A0A1G7SE16</accession>
<dbReference type="OrthoDB" id="9810841at2"/>
<keyword evidence="6 14" id="KW-0812">Transmembrane</keyword>
<evidence type="ECO:0000256" key="1">
    <source>
        <dbReference type="ARBA" id="ARBA00003943"/>
    </source>
</evidence>
<feature type="transmembrane region" description="Helical" evidence="14">
    <location>
        <begin position="67"/>
        <end position="86"/>
    </location>
</feature>
<gene>
    <name evidence="16" type="ORF">SAMN05216466_102487</name>
</gene>
<comment type="subcellular location">
    <subcellularLocation>
        <location evidence="2">Cell inner membrane</location>
        <topology evidence="2">Multi-pass membrane protein</topology>
    </subcellularLocation>
</comment>
<keyword evidence="10" id="KW-0520">NAD</keyword>
<dbReference type="PANTHER" id="PTHR10160">
    <property type="entry name" value="NAD(P) TRANSHYDROGENASE"/>
    <property type="match status" value="1"/>
</dbReference>
<comment type="catalytic activity">
    <reaction evidence="12">
        <text>NAD(+) + NADPH + H(+)(in) = NADH + NADP(+) + H(+)(out)</text>
        <dbReference type="Rhea" id="RHEA:47992"/>
        <dbReference type="ChEBI" id="CHEBI:15378"/>
        <dbReference type="ChEBI" id="CHEBI:57540"/>
        <dbReference type="ChEBI" id="CHEBI:57783"/>
        <dbReference type="ChEBI" id="CHEBI:57945"/>
        <dbReference type="ChEBI" id="CHEBI:58349"/>
        <dbReference type="EC" id="7.1.1.1"/>
    </reaction>
</comment>
<keyword evidence="8" id="KW-1278">Translocase</keyword>
<evidence type="ECO:0000256" key="14">
    <source>
        <dbReference type="SAM" id="Phobius"/>
    </source>
</evidence>